<evidence type="ECO:0000313" key="4">
    <source>
        <dbReference type="Proteomes" id="UP001217754"/>
    </source>
</evidence>
<feature type="compositionally biased region" description="Acidic residues" evidence="1">
    <location>
        <begin position="450"/>
        <end position="464"/>
    </location>
</feature>
<evidence type="ECO:0000256" key="2">
    <source>
        <dbReference type="SAM" id="Phobius"/>
    </source>
</evidence>
<proteinExistence type="predicted"/>
<feature type="transmembrane region" description="Helical" evidence="2">
    <location>
        <begin position="194"/>
        <end position="219"/>
    </location>
</feature>
<feature type="compositionally biased region" description="Low complexity" evidence="1">
    <location>
        <begin position="141"/>
        <end position="153"/>
    </location>
</feature>
<organism evidence="3 4">
    <name type="scientific">Malassezia japonica</name>
    <dbReference type="NCBI Taxonomy" id="223818"/>
    <lineage>
        <taxon>Eukaryota</taxon>
        <taxon>Fungi</taxon>
        <taxon>Dikarya</taxon>
        <taxon>Basidiomycota</taxon>
        <taxon>Ustilaginomycotina</taxon>
        <taxon>Malasseziomycetes</taxon>
        <taxon>Malasseziales</taxon>
        <taxon>Malasseziaceae</taxon>
        <taxon>Malassezia</taxon>
    </lineage>
</organism>
<feature type="compositionally biased region" description="Basic residues" evidence="1">
    <location>
        <begin position="421"/>
        <end position="441"/>
    </location>
</feature>
<feature type="compositionally biased region" description="Polar residues" evidence="1">
    <location>
        <begin position="100"/>
        <end position="109"/>
    </location>
</feature>
<accession>A0AAF0EYR5</accession>
<name>A0AAF0EYR5_9BASI</name>
<keyword evidence="2" id="KW-0472">Membrane</keyword>
<dbReference type="EMBL" id="CP119958">
    <property type="protein sequence ID" value="WFD37550.1"/>
    <property type="molecule type" value="Genomic_DNA"/>
</dbReference>
<sequence length="513" mass="53445">MAQVIHFGPHRGFQRQRRAASAAPTALDHRALDVQNERIFNGEYNPLSGFTAGSAPGSGSGGSKQTISFGQGAAPSGASDGTSNASSGGDDDDDQDSSSPTPQRTNSPQSSSNGRKSSSSRGKSSSGKSSSRGGDGGGGRSSSSSRGRSTASSQTQNAHSTIQSLATSSTAALPNASNKNATGGSGVGGSDLSVGAVVGIAVGGAAGLALLGLIAWLLARWSSKPRKTEPSPSRMYEQGGAPVASNYNLPHGDSSASFANSYDAYAQPLQNATYDGYYAGNGYAYRDPVAEAASNVQPPAPVAVASAEPMGYVPGQAITAPQAVAPVMASKSSTPRARTKKRRDARANEWVDAEIDPVADYGPDPYRTAGVGSQWASPEELDADTTQRTVSDGQGSWPSTSEMASDKHDEYQDELEESPPRRTRRKKRSTSRERPRRKRVPRASDAAAPDTEETVSDNVADDTGSELPYATPRRKRAPRQLNPDSTLDIDQDASLAAESLRATKRHVAHSSRS</sequence>
<feature type="region of interest" description="Disordered" evidence="1">
    <location>
        <begin position="1"/>
        <end position="25"/>
    </location>
</feature>
<feature type="region of interest" description="Disordered" evidence="1">
    <location>
        <begin position="43"/>
        <end position="177"/>
    </location>
</feature>
<feature type="compositionally biased region" description="Low complexity" evidence="1">
    <location>
        <begin position="110"/>
        <end position="132"/>
    </location>
</feature>
<feature type="compositionally biased region" description="Low complexity" evidence="1">
    <location>
        <begin position="76"/>
        <end position="88"/>
    </location>
</feature>
<dbReference type="AlphaFoldDB" id="A0AAF0EYR5"/>
<reference evidence="3" key="1">
    <citation type="submission" date="2023-03" db="EMBL/GenBank/DDBJ databases">
        <title>Mating type loci evolution in Malassezia.</title>
        <authorList>
            <person name="Coelho M.A."/>
        </authorList>
    </citation>
    <scope>NUCLEOTIDE SEQUENCE</scope>
    <source>
        <strain evidence="3">CBS 9431</strain>
    </source>
</reference>
<feature type="compositionally biased region" description="Basic residues" evidence="1">
    <location>
        <begin position="8"/>
        <end position="18"/>
    </location>
</feature>
<gene>
    <name evidence="3" type="ORF">MJAP1_000495</name>
</gene>
<dbReference type="GeneID" id="85224144"/>
<feature type="compositionally biased region" description="Polar residues" evidence="1">
    <location>
        <begin position="384"/>
        <end position="403"/>
    </location>
</feature>
<protein>
    <submittedName>
        <fullName evidence="3">Uncharacterized protein</fullName>
    </submittedName>
</protein>
<evidence type="ECO:0000256" key="1">
    <source>
        <dbReference type="SAM" id="MobiDB-lite"/>
    </source>
</evidence>
<keyword evidence="2" id="KW-0812">Transmembrane</keyword>
<keyword evidence="2" id="KW-1133">Transmembrane helix</keyword>
<dbReference type="Proteomes" id="UP001217754">
    <property type="component" value="Chromosome 1"/>
</dbReference>
<feature type="compositionally biased region" description="Polar residues" evidence="1">
    <location>
        <begin position="154"/>
        <end position="177"/>
    </location>
</feature>
<evidence type="ECO:0000313" key="3">
    <source>
        <dbReference type="EMBL" id="WFD37550.1"/>
    </source>
</evidence>
<dbReference type="RefSeq" id="XP_060120447.1">
    <property type="nucleotide sequence ID" value="XM_060264464.1"/>
</dbReference>
<keyword evidence="4" id="KW-1185">Reference proteome</keyword>
<feature type="region of interest" description="Disordered" evidence="1">
    <location>
        <begin position="324"/>
        <end position="490"/>
    </location>
</feature>
<feature type="region of interest" description="Disordered" evidence="1">
    <location>
        <begin position="224"/>
        <end position="246"/>
    </location>
</feature>